<accession>A0A5N6LVZ6</accession>
<evidence type="ECO:0000313" key="1">
    <source>
        <dbReference type="EMBL" id="KAD2805768.1"/>
    </source>
</evidence>
<proteinExistence type="predicted"/>
<keyword evidence="2" id="KW-1185">Reference proteome</keyword>
<name>A0A5N6LVZ6_9ASTR</name>
<dbReference type="AlphaFoldDB" id="A0A5N6LVZ6"/>
<dbReference type="EMBL" id="SZYD01000018">
    <property type="protein sequence ID" value="KAD2805768.1"/>
    <property type="molecule type" value="Genomic_DNA"/>
</dbReference>
<protein>
    <submittedName>
        <fullName evidence="1">Uncharacterized protein</fullName>
    </submittedName>
</protein>
<dbReference type="Proteomes" id="UP000326396">
    <property type="component" value="Linkage Group LG8"/>
</dbReference>
<organism evidence="1 2">
    <name type="scientific">Mikania micrantha</name>
    <name type="common">bitter vine</name>
    <dbReference type="NCBI Taxonomy" id="192012"/>
    <lineage>
        <taxon>Eukaryota</taxon>
        <taxon>Viridiplantae</taxon>
        <taxon>Streptophyta</taxon>
        <taxon>Embryophyta</taxon>
        <taxon>Tracheophyta</taxon>
        <taxon>Spermatophyta</taxon>
        <taxon>Magnoliopsida</taxon>
        <taxon>eudicotyledons</taxon>
        <taxon>Gunneridae</taxon>
        <taxon>Pentapetalae</taxon>
        <taxon>asterids</taxon>
        <taxon>campanulids</taxon>
        <taxon>Asterales</taxon>
        <taxon>Asteraceae</taxon>
        <taxon>Asteroideae</taxon>
        <taxon>Heliantheae alliance</taxon>
        <taxon>Eupatorieae</taxon>
        <taxon>Mikania</taxon>
    </lineage>
</organism>
<reference evidence="1 2" key="1">
    <citation type="submission" date="2019-05" db="EMBL/GenBank/DDBJ databases">
        <title>Mikania micrantha, genome provides insights into the molecular mechanism of rapid growth.</title>
        <authorList>
            <person name="Liu B."/>
        </authorList>
    </citation>
    <scope>NUCLEOTIDE SEQUENCE [LARGE SCALE GENOMIC DNA]</scope>
    <source>
        <strain evidence="1">NLD-2019</strain>
        <tissue evidence="1">Leaf</tissue>
    </source>
</reference>
<evidence type="ECO:0000313" key="2">
    <source>
        <dbReference type="Proteomes" id="UP000326396"/>
    </source>
</evidence>
<comment type="caution">
    <text evidence="1">The sequence shown here is derived from an EMBL/GenBank/DDBJ whole genome shotgun (WGS) entry which is preliminary data.</text>
</comment>
<sequence length="290" mass="33034">MPSSYRKKISDDQIRRSCLVQLTCYSDRCVDDLRSDAVFLCKPSDSFDHSSESMSPIELNLFWKLILMYRWKLKYGYWHPDEIELRDLVNFVAVAFGLQNHLQLHMVLESSVPEGDSFLIFRSAAVCVIRICLAPYRLVNHECRRYLSSLACTGTLSLCIDGNTSMVIGVQPQMCYSSEHHHDIEQVCHCKLLQVGFCGANLVDLAVMLMCGFSVQLFSQSVSSNLARALGLFPERIGCSNPLRSFTIKFKAERYQNAISSCEEVSERDHVYGVGVTKVDNRQEKTQEWT</sequence>
<gene>
    <name evidence="1" type="ORF">E3N88_39145</name>
</gene>